<dbReference type="InterPro" id="IPR019264">
    <property type="entry name" value="DUF2179"/>
</dbReference>
<sequence length="286" mass="32339">MKNKLWFRYLITIVAVIASSFLQTYAIKVFVEPANLLSSGFTGVAILIDRITSLYGFNFSTSLGLIVLNVPVAILCFKSIGKKFVISSLCQVFLTSFLLRICTFPPLFNDVILNVFFGGFVYGMSTVIALRGNTSSAGTDFIALYVSNKMGKSIWEYVFIFNALILCIFGYMFGWIYAGYSIVFQFISTKTISSFYQRYKRVTLQITTTHPEQIIERYVKDYRHGVSVVNGYGGYSKNPMSLLHTVVSAYEVQDIVQLMHESDEKAIINVIPTENFFGGFYQRPIE</sequence>
<evidence type="ECO:0000256" key="5">
    <source>
        <dbReference type="ARBA" id="ARBA00023136"/>
    </source>
</evidence>
<evidence type="ECO:0000256" key="3">
    <source>
        <dbReference type="ARBA" id="ARBA00022692"/>
    </source>
</evidence>
<dbReference type="PIRSF" id="PIRSF006483">
    <property type="entry name" value="Membrane_protein_YitT"/>
    <property type="match status" value="1"/>
</dbReference>
<dbReference type="RefSeq" id="WP_003535645.1">
    <property type="nucleotide sequence ID" value="NZ_AP031443.1"/>
</dbReference>
<dbReference type="InterPro" id="IPR003740">
    <property type="entry name" value="YitT"/>
</dbReference>
<evidence type="ECO:0000313" key="8">
    <source>
        <dbReference type="EMBL" id="RGD85441.1"/>
    </source>
</evidence>
<dbReference type="PANTHER" id="PTHR33545">
    <property type="entry name" value="UPF0750 MEMBRANE PROTEIN YITT-RELATED"/>
    <property type="match status" value="1"/>
</dbReference>
<evidence type="ECO:0000256" key="2">
    <source>
        <dbReference type="ARBA" id="ARBA00022475"/>
    </source>
</evidence>
<feature type="transmembrane region" description="Helical" evidence="6">
    <location>
        <begin position="84"/>
        <end position="106"/>
    </location>
</feature>
<feature type="transmembrane region" description="Helical" evidence="6">
    <location>
        <begin position="54"/>
        <end position="77"/>
    </location>
</feature>
<feature type="transmembrane region" description="Helical" evidence="6">
    <location>
        <begin position="112"/>
        <end position="133"/>
    </location>
</feature>
<comment type="subcellular location">
    <subcellularLocation>
        <location evidence="1">Cell membrane</location>
        <topology evidence="1">Multi-pass membrane protein</topology>
    </subcellularLocation>
</comment>
<dbReference type="Gene3D" id="3.30.70.120">
    <property type="match status" value="1"/>
</dbReference>
<keyword evidence="3 6" id="KW-0812">Transmembrane</keyword>
<gene>
    <name evidence="8" type="ORF">DXB93_08705</name>
</gene>
<comment type="caution">
    <text evidence="8">The sequence shown here is derived from an EMBL/GenBank/DDBJ whole genome shotgun (WGS) entry which is preliminary data.</text>
</comment>
<feature type="transmembrane region" description="Helical" evidence="6">
    <location>
        <begin position="154"/>
        <end position="178"/>
    </location>
</feature>
<dbReference type="PANTHER" id="PTHR33545:SF5">
    <property type="entry name" value="UPF0750 MEMBRANE PROTEIN YITT"/>
    <property type="match status" value="1"/>
</dbReference>
<evidence type="ECO:0000256" key="4">
    <source>
        <dbReference type="ARBA" id="ARBA00022989"/>
    </source>
</evidence>
<dbReference type="EMBL" id="QUSL01000011">
    <property type="protein sequence ID" value="RGD85441.1"/>
    <property type="molecule type" value="Genomic_DNA"/>
</dbReference>
<dbReference type="Pfam" id="PF02588">
    <property type="entry name" value="YitT_membrane"/>
    <property type="match status" value="1"/>
</dbReference>
<proteinExistence type="predicted"/>
<reference evidence="8 9" key="1">
    <citation type="submission" date="2018-08" db="EMBL/GenBank/DDBJ databases">
        <title>A genome reference for cultivated species of the human gut microbiota.</title>
        <authorList>
            <person name="Zou Y."/>
            <person name="Xue W."/>
            <person name="Luo G."/>
        </authorList>
    </citation>
    <scope>NUCLEOTIDE SEQUENCE [LARGE SCALE GENOMIC DNA]</scope>
    <source>
        <strain evidence="8 9">OM06-4</strain>
    </source>
</reference>
<accession>A0A3E3EDY9</accession>
<dbReference type="Pfam" id="PF10035">
    <property type="entry name" value="DUF2179"/>
    <property type="match status" value="1"/>
</dbReference>
<dbReference type="GO" id="GO:0005886">
    <property type="term" value="C:plasma membrane"/>
    <property type="evidence" value="ECO:0007669"/>
    <property type="project" value="UniProtKB-SubCell"/>
</dbReference>
<evidence type="ECO:0000313" key="9">
    <source>
        <dbReference type="Proteomes" id="UP000261032"/>
    </source>
</evidence>
<evidence type="ECO:0000259" key="7">
    <source>
        <dbReference type="Pfam" id="PF10035"/>
    </source>
</evidence>
<keyword evidence="2" id="KW-1003">Cell membrane</keyword>
<dbReference type="InterPro" id="IPR051461">
    <property type="entry name" value="UPF0750_membrane"/>
</dbReference>
<dbReference type="InterPro" id="IPR015867">
    <property type="entry name" value="N-reg_PII/ATP_PRibTrfase_C"/>
</dbReference>
<keyword evidence="4 6" id="KW-1133">Transmembrane helix</keyword>
<keyword evidence="5 6" id="KW-0472">Membrane</keyword>
<dbReference type="Proteomes" id="UP000261032">
    <property type="component" value="Unassembled WGS sequence"/>
</dbReference>
<dbReference type="AlphaFoldDB" id="A0A3E3EDY9"/>
<organism evidence="8 9">
    <name type="scientific">Thomasclavelia ramosa</name>
    <dbReference type="NCBI Taxonomy" id="1547"/>
    <lineage>
        <taxon>Bacteria</taxon>
        <taxon>Bacillati</taxon>
        <taxon>Bacillota</taxon>
        <taxon>Erysipelotrichia</taxon>
        <taxon>Erysipelotrichales</taxon>
        <taxon>Coprobacillaceae</taxon>
        <taxon>Thomasclavelia</taxon>
    </lineage>
</organism>
<feature type="domain" description="DUF2179" evidence="7">
    <location>
        <begin position="224"/>
        <end position="278"/>
    </location>
</feature>
<dbReference type="GeneID" id="64197514"/>
<evidence type="ECO:0000256" key="6">
    <source>
        <dbReference type="SAM" id="Phobius"/>
    </source>
</evidence>
<evidence type="ECO:0000256" key="1">
    <source>
        <dbReference type="ARBA" id="ARBA00004651"/>
    </source>
</evidence>
<name>A0A3E3EDY9_9FIRM</name>
<protein>
    <submittedName>
        <fullName evidence="8">YitT family protein</fullName>
    </submittedName>
</protein>
<feature type="transmembrane region" description="Helical" evidence="6">
    <location>
        <begin position="6"/>
        <end position="22"/>
    </location>
</feature>